<reference evidence="3" key="1">
    <citation type="journal article" date="2019" name="Int. J. Syst. Evol. Microbiol.">
        <title>The Global Catalogue of Microorganisms (GCM) 10K type strain sequencing project: providing services to taxonomists for standard genome sequencing and annotation.</title>
        <authorList>
            <consortium name="The Broad Institute Genomics Platform"/>
            <consortium name="The Broad Institute Genome Sequencing Center for Infectious Disease"/>
            <person name="Wu L."/>
            <person name="Ma J."/>
        </authorList>
    </citation>
    <scope>NUCLEOTIDE SEQUENCE [LARGE SCALE GENOMIC DNA]</scope>
    <source>
        <strain evidence="3">CGMCC 4.7242</strain>
    </source>
</reference>
<proteinExistence type="predicted"/>
<evidence type="ECO:0000313" key="2">
    <source>
        <dbReference type="EMBL" id="MFD1914275.1"/>
    </source>
</evidence>
<name>A0ABW4S9I6_9RHOB</name>
<feature type="chain" id="PRO_5047305544" evidence="1">
    <location>
        <begin position="30"/>
        <end position="132"/>
    </location>
</feature>
<organism evidence="2 3">
    <name type="scientific">Halodurantibacterium flavum</name>
    <dbReference type="NCBI Taxonomy" id="1382802"/>
    <lineage>
        <taxon>Bacteria</taxon>
        <taxon>Pseudomonadati</taxon>
        <taxon>Pseudomonadota</taxon>
        <taxon>Alphaproteobacteria</taxon>
        <taxon>Rhodobacterales</taxon>
        <taxon>Paracoccaceae</taxon>
        <taxon>Halodurantibacterium</taxon>
    </lineage>
</organism>
<dbReference type="EMBL" id="JBHUGH010000036">
    <property type="protein sequence ID" value="MFD1914275.1"/>
    <property type="molecule type" value="Genomic_DNA"/>
</dbReference>
<keyword evidence="3" id="KW-1185">Reference proteome</keyword>
<feature type="signal peptide" evidence="1">
    <location>
        <begin position="1"/>
        <end position="29"/>
    </location>
</feature>
<sequence length="132" mass="13876">MNVLTNGRGLNPRAIVTAAVLLLSPAASMAGSGLSLVVGDETMRVPQDQILSVTRRVDDPPGVAILLDAVAARELADLTNRHVFADMAIIAGDEEIVRVTIMAPVPDGAILLTFDTPEKAEKTAERLAPAPR</sequence>
<evidence type="ECO:0000313" key="3">
    <source>
        <dbReference type="Proteomes" id="UP001597353"/>
    </source>
</evidence>
<dbReference type="RefSeq" id="WP_390265498.1">
    <property type="nucleotide sequence ID" value="NZ_JBHUGH010000036.1"/>
</dbReference>
<keyword evidence="1" id="KW-0732">Signal</keyword>
<dbReference type="Proteomes" id="UP001597353">
    <property type="component" value="Unassembled WGS sequence"/>
</dbReference>
<comment type="caution">
    <text evidence="2">The sequence shown here is derived from an EMBL/GenBank/DDBJ whole genome shotgun (WGS) entry which is preliminary data.</text>
</comment>
<evidence type="ECO:0000256" key="1">
    <source>
        <dbReference type="SAM" id="SignalP"/>
    </source>
</evidence>
<accession>A0ABW4S9I6</accession>
<gene>
    <name evidence="2" type="ORF">ACFSGJ_18900</name>
</gene>
<protein>
    <submittedName>
        <fullName evidence="2">Uncharacterized protein</fullName>
    </submittedName>
</protein>